<evidence type="ECO:0000313" key="14">
    <source>
        <dbReference type="Proteomes" id="UP001209229"/>
    </source>
</evidence>
<dbReference type="Pfam" id="PF00672">
    <property type="entry name" value="HAMP"/>
    <property type="match status" value="1"/>
</dbReference>
<dbReference type="PANTHER" id="PTHR43531:SF11">
    <property type="entry name" value="METHYL-ACCEPTING CHEMOTAXIS PROTEIN 3"/>
    <property type="match status" value="1"/>
</dbReference>
<proteinExistence type="inferred from homology"/>
<dbReference type="PROSITE" id="PS50111">
    <property type="entry name" value="CHEMOTAXIS_TRANSDUC_2"/>
    <property type="match status" value="1"/>
</dbReference>
<keyword evidence="3" id="KW-0145">Chemotaxis</keyword>
<dbReference type="EMBL" id="JAPDPJ010000029">
    <property type="protein sequence ID" value="MCW3787444.1"/>
    <property type="molecule type" value="Genomic_DNA"/>
</dbReference>
<dbReference type="GO" id="GO:0005886">
    <property type="term" value="C:plasma membrane"/>
    <property type="evidence" value="ECO:0007669"/>
    <property type="project" value="UniProtKB-SubCell"/>
</dbReference>
<dbReference type="SMART" id="SM00304">
    <property type="entry name" value="HAMP"/>
    <property type="match status" value="1"/>
</dbReference>
<evidence type="ECO:0000256" key="9">
    <source>
        <dbReference type="SAM" id="MobiDB-lite"/>
    </source>
</evidence>
<comment type="similarity">
    <text evidence="7">Belongs to the methyl-accepting chemotaxis (MCP) protein family.</text>
</comment>
<evidence type="ECO:0000259" key="11">
    <source>
        <dbReference type="PROSITE" id="PS50111"/>
    </source>
</evidence>
<dbReference type="PANTHER" id="PTHR43531">
    <property type="entry name" value="PROTEIN ICFG"/>
    <property type="match status" value="1"/>
</dbReference>
<keyword evidence="2" id="KW-1003">Cell membrane</keyword>
<keyword evidence="8" id="KW-0807">Transducer</keyword>
<feature type="domain" description="Methyl-accepting transducer" evidence="11">
    <location>
        <begin position="288"/>
        <end position="503"/>
    </location>
</feature>
<dbReference type="SMART" id="SM00283">
    <property type="entry name" value="MA"/>
    <property type="match status" value="1"/>
</dbReference>
<dbReference type="Gene3D" id="3.30.450.20">
    <property type="entry name" value="PAS domain"/>
    <property type="match status" value="1"/>
</dbReference>
<dbReference type="GO" id="GO:0004888">
    <property type="term" value="F:transmembrane signaling receptor activity"/>
    <property type="evidence" value="ECO:0007669"/>
    <property type="project" value="TreeGrafter"/>
</dbReference>
<evidence type="ECO:0000256" key="6">
    <source>
        <dbReference type="ARBA" id="ARBA00023136"/>
    </source>
</evidence>
<dbReference type="RefSeq" id="WP_301191009.1">
    <property type="nucleotide sequence ID" value="NZ_JAPDPJ010000029.1"/>
</dbReference>
<evidence type="ECO:0000256" key="7">
    <source>
        <dbReference type="ARBA" id="ARBA00029447"/>
    </source>
</evidence>
<keyword evidence="4 10" id="KW-0812">Transmembrane</keyword>
<feature type="compositionally biased region" description="Low complexity" evidence="9">
    <location>
        <begin position="303"/>
        <end position="329"/>
    </location>
</feature>
<comment type="caution">
    <text evidence="13">The sequence shown here is derived from an EMBL/GenBank/DDBJ whole genome shotgun (WGS) entry which is preliminary data.</text>
</comment>
<evidence type="ECO:0000256" key="1">
    <source>
        <dbReference type="ARBA" id="ARBA00004651"/>
    </source>
</evidence>
<evidence type="ECO:0000313" key="13">
    <source>
        <dbReference type="EMBL" id="MCW3787444.1"/>
    </source>
</evidence>
<name>A0AAE3M5D8_9BACT</name>
<evidence type="ECO:0000256" key="2">
    <source>
        <dbReference type="ARBA" id="ARBA00022475"/>
    </source>
</evidence>
<dbReference type="SMART" id="SM01049">
    <property type="entry name" value="Cache_2"/>
    <property type="match status" value="1"/>
</dbReference>
<gene>
    <name evidence="13" type="ORF">OM075_13270</name>
</gene>
<dbReference type="Pfam" id="PF00015">
    <property type="entry name" value="MCPsignal"/>
    <property type="match status" value="1"/>
</dbReference>
<keyword evidence="6 10" id="KW-0472">Membrane</keyword>
<dbReference type="CDD" id="cd11386">
    <property type="entry name" value="MCP_signal"/>
    <property type="match status" value="1"/>
</dbReference>
<sequence length="568" mass="62285">MLKLNITNKIVLLAISAALFLGIVISSVFVYVINRDQNREIAQLESLLRNSYDSKIKEHSQVVMSMLHQIEKVGSQYGLSQDSTKSFAANIIREAKYGEVGYFWADKSNGQNVFIKGSKTEGTNRWETKDAKGKLLVQDIINAAIKGNGFSEYYWPRADSDEPLPKRGFSSYFEPYDWVIGTGNYIDDIDNDLLIQASESNKAMRNTLVLLLVIFIIVTALIIIISILIGKRLSKPIISLVSDVEQVGKGKIDIVIQTKSNDEIGQLASALNTMLLNLRKVVEAIVKGSDQISNASSQLSSASEQLSQGASEQASSIEEVSSTMEEMSSNIEQNSQNAQETDKVSTEASESITEVANQSKTVEETNRRIAEKITVINDIAFQTNILALNAAVEAARAGEHGKGFAVVAAEVRKLAENSKVAADEIIGLVQTGLKLTEDTGIVMMNTIPKIENTSKLIQEIAAASLEQNNGAAQVNSAIQQLNSITQQNAASSEELASNAENLYDQANHLKEVISFFDIGNHLETTEKPKEMPAQKIVTEKKKVKSQLPDDSVIKLNLNDKSDDEYQVF</sequence>
<feature type="domain" description="HAMP" evidence="12">
    <location>
        <begin position="231"/>
        <end position="283"/>
    </location>
</feature>
<dbReference type="Proteomes" id="UP001209229">
    <property type="component" value="Unassembled WGS sequence"/>
</dbReference>
<dbReference type="AlphaFoldDB" id="A0AAE3M5D8"/>
<dbReference type="Pfam" id="PF17200">
    <property type="entry name" value="sCache_2"/>
    <property type="match status" value="1"/>
</dbReference>
<dbReference type="Gene3D" id="1.10.287.950">
    <property type="entry name" value="Methyl-accepting chemotaxis protein"/>
    <property type="match status" value="1"/>
</dbReference>
<feature type="transmembrane region" description="Helical" evidence="10">
    <location>
        <begin position="208"/>
        <end position="229"/>
    </location>
</feature>
<reference evidence="13" key="1">
    <citation type="submission" date="2022-10" db="EMBL/GenBank/DDBJ databases">
        <authorList>
            <person name="Yu W.X."/>
        </authorList>
    </citation>
    <scope>NUCLEOTIDE SEQUENCE</scope>
    <source>
        <strain evidence="13">AAT</strain>
    </source>
</reference>
<dbReference type="PROSITE" id="PS50885">
    <property type="entry name" value="HAMP"/>
    <property type="match status" value="1"/>
</dbReference>
<evidence type="ECO:0000259" key="12">
    <source>
        <dbReference type="PROSITE" id="PS50885"/>
    </source>
</evidence>
<evidence type="ECO:0000256" key="3">
    <source>
        <dbReference type="ARBA" id="ARBA00022500"/>
    </source>
</evidence>
<keyword evidence="14" id="KW-1185">Reference proteome</keyword>
<feature type="transmembrane region" description="Helical" evidence="10">
    <location>
        <begin position="12"/>
        <end position="33"/>
    </location>
</feature>
<dbReference type="SUPFAM" id="SSF58104">
    <property type="entry name" value="Methyl-accepting chemotaxis protein (MCP) signaling domain"/>
    <property type="match status" value="1"/>
</dbReference>
<evidence type="ECO:0000256" key="4">
    <source>
        <dbReference type="ARBA" id="ARBA00022692"/>
    </source>
</evidence>
<evidence type="ECO:0000256" key="10">
    <source>
        <dbReference type="SAM" id="Phobius"/>
    </source>
</evidence>
<keyword evidence="5 10" id="KW-1133">Transmembrane helix</keyword>
<organism evidence="13 14">
    <name type="scientific">Plebeiibacterium sediminum</name>
    <dbReference type="NCBI Taxonomy" id="2992112"/>
    <lineage>
        <taxon>Bacteria</taxon>
        <taxon>Pseudomonadati</taxon>
        <taxon>Bacteroidota</taxon>
        <taxon>Bacteroidia</taxon>
        <taxon>Marinilabiliales</taxon>
        <taxon>Marinilabiliaceae</taxon>
        <taxon>Plebeiibacterium</taxon>
    </lineage>
</organism>
<feature type="compositionally biased region" description="Polar residues" evidence="9">
    <location>
        <begin position="346"/>
        <end position="360"/>
    </location>
</feature>
<feature type="compositionally biased region" description="Polar residues" evidence="9">
    <location>
        <begin position="330"/>
        <end position="339"/>
    </location>
</feature>
<dbReference type="GO" id="GO:0006935">
    <property type="term" value="P:chemotaxis"/>
    <property type="evidence" value="ECO:0007669"/>
    <property type="project" value="UniProtKB-KW"/>
</dbReference>
<dbReference type="CDD" id="cd06225">
    <property type="entry name" value="HAMP"/>
    <property type="match status" value="1"/>
</dbReference>
<protein>
    <submittedName>
        <fullName evidence="13">Methyl-accepting chemotaxis protein</fullName>
    </submittedName>
</protein>
<comment type="subcellular location">
    <subcellularLocation>
        <location evidence="1">Cell membrane</location>
        <topology evidence="1">Multi-pass membrane protein</topology>
    </subcellularLocation>
</comment>
<feature type="region of interest" description="Disordered" evidence="9">
    <location>
        <begin position="303"/>
        <end position="364"/>
    </location>
</feature>
<evidence type="ECO:0000256" key="5">
    <source>
        <dbReference type="ARBA" id="ARBA00022989"/>
    </source>
</evidence>
<dbReference type="InterPro" id="IPR003660">
    <property type="entry name" value="HAMP_dom"/>
</dbReference>
<dbReference type="InterPro" id="IPR051310">
    <property type="entry name" value="MCP_chemotaxis"/>
</dbReference>
<dbReference type="InterPro" id="IPR033480">
    <property type="entry name" value="sCache_2"/>
</dbReference>
<evidence type="ECO:0000256" key="8">
    <source>
        <dbReference type="PROSITE-ProRule" id="PRU00284"/>
    </source>
</evidence>
<dbReference type="InterPro" id="IPR004089">
    <property type="entry name" value="MCPsignal_dom"/>
</dbReference>
<dbReference type="GO" id="GO:0007165">
    <property type="term" value="P:signal transduction"/>
    <property type="evidence" value="ECO:0007669"/>
    <property type="project" value="UniProtKB-KW"/>
</dbReference>
<accession>A0AAE3M5D8</accession>